<feature type="compositionally biased region" description="Low complexity" evidence="4">
    <location>
        <begin position="60"/>
        <end position="73"/>
    </location>
</feature>
<sequence>MSSPEESPVQQAARRRRERREAKLKADGSARLDKISGGRIPPGAPESSLPPRPASPPVVNPELASQSPPTSTSPLPPAPSVEDPLPEDMLRQQEYIREMLRAHPPEQLPQAQSQPSEDPTMMLSAMLGGLPSSDPSAAENVRGPGGLGDLSPSDLASAVGLPPFLTKLLLGNGPATEEEKRQEWIWKLLHILFALVVGVYLILLLGSSVATYGSQPPPPPTVQNPLVIFITGELLLNGMKILVSVGRNGQLAELSIWLQLLRNLSRDGSIALFMFGLGSWWRGGWRA</sequence>
<dbReference type="PANTHER" id="PTHR28263:SF1">
    <property type="entry name" value="GOLGI TO ER TRAFFIC PROTEIN 2"/>
    <property type="match status" value="1"/>
</dbReference>
<evidence type="ECO:0000256" key="5">
    <source>
        <dbReference type="SAM" id="Phobius"/>
    </source>
</evidence>
<name>A0A232LTU8_9EURO</name>
<evidence type="ECO:0000256" key="1">
    <source>
        <dbReference type="ARBA" id="ARBA00022692"/>
    </source>
</evidence>
<organism evidence="6 7">
    <name type="scientific">Elaphomyces granulatus</name>
    <dbReference type="NCBI Taxonomy" id="519963"/>
    <lineage>
        <taxon>Eukaryota</taxon>
        <taxon>Fungi</taxon>
        <taxon>Dikarya</taxon>
        <taxon>Ascomycota</taxon>
        <taxon>Pezizomycotina</taxon>
        <taxon>Eurotiomycetes</taxon>
        <taxon>Eurotiomycetidae</taxon>
        <taxon>Eurotiales</taxon>
        <taxon>Elaphomycetaceae</taxon>
        <taxon>Elaphomyces</taxon>
    </lineage>
</organism>
<dbReference type="OrthoDB" id="5393181at2759"/>
<feature type="region of interest" description="Disordered" evidence="4">
    <location>
        <begin position="129"/>
        <end position="148"/>
    </location>
</feature>
<dbReference type="Pfam" id="PF08690">
    <property type="entry name" value="GET2"/>
    <property type="match status" value="1"/>
</dbReference>
<evidence type="ECO:0000256" key="4">
    <source>
        <dbReference type="SAM" id="MobiDB-lite"/>
    </source>
</evidence>
<dbReference type="Proteomes" id="UP000243515">
    <property type="component" value="Unassembled WGS sequence"/>
</dbReference>
<keyword evidence="1 5" id="KW-0812">Transmembrane</keyword>
<feature type="compositionally biased region" description="Pro residues" evidence="4">
    <location>
        <begin position="42"/>
        <end position="59"/>
    </location>
</feature>
<keyword evidence="3 5" id="KW-0472">Membrane</keyword>
<comment type="caution">
    <text evidence="6">The sequence shown here is derived from an EMBL/GenBank/DDBJ whole genome shotgun (WGS) entry which is preliminary data.</text>
</comment>
<gene>
    <name evidence="6" type="ORF">Egran_04699</name>
</gene>
<accession>A0A232LTU8</accession>
<dbReference type="PANTHER" id="PTHR28263">
    <property type="entry name" value="GOLGI TO ER TRAFFIC PROTEIN 2"/>
    <property type="match status" value="1"/>
</dbReference>
<evidence type="ECO:0000313" key="6">
    <source>
        <dbReference type="EMBL" id="OXV07536.1"/>
    </source>
</evidence>
<reference evidence="6 7" key="1">
    <citation type="journal article" date="2015" name="Environ. Microbiol.">
        <title>Metagenome sequence of Elaphomyces granulatus from sporocarp tissue reveals Ascomycota ectomycorrhizal fingerprints of genome expansion and a Proteobacteria-rich microbiome.</title>
        <authorList>
            <person name="Quandt C.A."/>
            <person name="Kohler A."/>
            <person name="Hesse C.N."/>
            <person name="Sharpton T.J."/>
            <person name="Martin F."/>
            <person name="Spatafora J.W."/>
        </authorList>
    </citation>
    <scope>NUCLEOTIDE SEQUENCE [LARGE SCALE GENOMIC DNA]</scope>
    <source>
        <strain evidence="6 7">OSC145934</strain>
    </source>
</reference>
<dbReference type="AlphaFoldDB" id="A0A232LTU8"/>
<feature type="transmembrane region" description="Helical" evidence="5">
    <location>
        <begin position="264"/>
        <end position="281"/>
    </location>
</feature>
<proteinExistence type="predicted"/>
<feature type="transmembrane region" description="Helical" evidence="5">
    <location>
        <begin position="226"/>
        <end position="243"/>
    </location>
</feature>
<feature type="region of interest" description="Disordered" evidence="4">
    <location>
        <begin position="1"/>
        <end position="85"/>
    </location>
</feature>
<dbReference type="EMBL" id="NPHW01004773">
    <property type="protein sequence ID" value="OXV07536.1"/>
    <property type="molecule type" value="Genomic_DNA"/>
</dbReference>
<evidence type="ECO:0008006" key="8">
    <source>
        <dbReference type="Google" id="ProtNLM"/>
    </source>
</evidence>
<evidence type="ECO:0000256" key="3">
    <source>
        <dbReference type="ARBA" id="ARBA00023136"/>
    </source>
</evidence>
<dbReference type="InterPro" id="IPR028143">
    <property type="entry name" value="Get2/sif1"/>
</dbReference>
<evidence type="ECO:0000313" key="7">
    <source>
        <dbReference type="Proteomes" id="UP000243515"/>
    </source>
</evidence>
<feature type="compositionally biased region" description="Polar residues" evidence="4">
    <location>
        <begin position="1"/>
        <end position="10"/>
    </location>
</feature>
<keyword evidence="2 5" id="KW-1133">Transmembrane helix</keyword>
<protein>
    <recommendedName>
        <fullName evidence="8">GET complex, subunit GET2</fullName>
    </recommendedName>
</protein>
<feature type="compositionally biased region" description="Basic and acidic residues" evidence="4">
    <location>
        <begin position="19"/>
        <end position="36"/>
    </location>
</feature>
<dbReference type="GO" id="GO:0006890">
    <property type="term" value="P:retrograde vesicle-mediated transport, Golgi to endoplasmic reticulum"/>
    <property type="evidence" value="ECO:0007669"/>
    <property type="project" value="TreeGrafter"/>
</dbReference>
<keyword evidence="7" id="KW-1185">Reference proteome</keyword>
<feature type="transmembrane region" description="Helical" evidence="5">
    <location>
        <begin position="188"/>
        <end position="206"/>
    </location>
</feature>
<evidence type="ECO:0000256" key="2">
    <source>
        <dbReference type="ARBA" id="ARBA00022989"/>
    </source>
</evidence>